<reference evidence="2 3" key="1">
    <citation type="submission" date="2020-01" db="EMBL/GenBank/DDBJ databases">
        <authorList>
            <person name="Kim M.K."/>
        </authorList>
    </citation>
    <scope>NUCLEOTIDE SEQUENCE [LARGE SCALE GENOMIC DNA]</scope>
    <source>
        <strain evidence="2 3">172606-1</strain>
    </source>
</reference>
<dbReference type="GO" id="GO:0003677">
    <property type="term" value="F:DNA binding"/>
    <property type="evidence" value="ECO:0007669"/>
    <property type="project" value="UniProtKB-KW"/>
</dbReference>
<name>A0A6C0GWY5_9BACT</name>
<proteinExistence type="predicted"/>
<dbReference type="PANTHER" id="PTHR34988">
    <property type="entry name" value="PROTEIN, PUTATIVE-RELATED"/>
    <property type="match status" value="1"/>
</dbReference>
<evidence type="ECO:0000313" key="2">
    <source>
        <dbReference type="EMBL" id="QHT71892.1"/>
    </source>
</evidence>
<keyword evidence="2" id="KW-0238">DNA-binding</keyword>
<dbReference type="AlphaFoldDB" id="A0A6C0GWY5"/>
<protein>
    <submittedName>
        <fullName evidence="2">DNA-binding protein</fullName>
    </submittedName>
</protein>
<sequence length="139" mass="15371">MQVYALRLKPGQDLKTELQNFITGHKIEAAAIITCVGSLQKATLRLANQSEYQTYEQKMEIVSLVGTLAVEGSHVHISLSDSSGTTIGGHLVEGCLVYTTAEIILGVLPDLRFARELDEASGYKELKVYSRKRKNNNKF</sequence>
<feature type="domain" description="PPC" evidence="1">
    <location>
        <begin position="1"/>
        <end position="129"/>
    </location>
</feature>
<dbReference type="Gene3D" id="3.30.1330.80">
    <property type="entry name" value="Hypothetical protein, similar to alpha- acetolactate decarboxylase, domain 2"/>
    <property type="match status" value="1"/>
</dbReference>
<dbReference type="InterPro" id="IPR005175">
    <property type="entry name" value="PPC_dom"/>
</dbReference>
<dbReference type="Proteomes" id="UP000480178">
    <property type="component" value="Chromosome"/>
</dbReference>
<evidence type="ECO:0000259" key="1">
    <source>
        <dbReference type="PROSITE" id="PS51742"/>
    </source>
</evidence>
<dbReference type="EMBL" id="CP048222">
    <property type="protein sequence ID" value="QHT71892.1"/>
    <property type="molecule type" value="Genomic_DNA"/>
</dbReference>
<dbReference type="Pfam" id="PF03479">
    <property type="entry name" value="PCC"/>
    <property type="match status" value="1"/>
</dbReference>
<organism evidence="2 3">
    <name type="scientific">Rhodocytophaga rosea</name>
    <dbReference type="NCBI Taxonomy" id="2704465"/>
    <lineage>
        <taxon>Bacteria</taxon>
        <taxon>Pseudomonadati</taxon>
        <taxon>Bacteroidota</taxon>
        <taxon>Cytophagia</taxon>
        <taxon>Cytophagales</taxon>
        <taxon>Rhodocytophagaceae</taxon>
        <taxon>Rhodocytophaga</taxon>
    </lineage>
</organism>
<dbReference type="PANTHER" id="PTHR34988:SF1">
    <property type="entry name" value="DNA-BINDING PROTEIN"/>
    <property type="match status" value="1"/>
</dbReference>
<gene>
    <name evidence="2" type="ORF">GXP67_05280</name>
</gene>
<evidence type="ECO:0000313" key="3">
    <source>
        <dbReference type="Proteomes" id="UP000480178"/>
    </source>
</evidence>
<dbReference type="SUPFAM" id="SSF117856">
    <property type="entry name" value="AF0104/ALDC/Ptd012-like"/>
    <property type="match status" value="1"/>
</dbReference>
<dbReference type="PROSITE" id="PS51742">
    <property type="entry name" value="PPC"/>
    <property type="match status" value="1"/>
</dbReference>
<keyword evidence="3" id="KW-1185">Reference proteome</keyword>
<accession>A0A6C0GWY5</accession>
<dbReference type="CDD" id="cd11378">
    <property type="entry name" value="DUF296"/>
    <property type="match status" value="1"/>
</dbReference>
<dbReference type="KEGG" id="rhoz:GXP67_05280"/>